<dbReference type="GO" id="GO:0009103">
    <property type="term" value="P:lipopolysaccharide biosynthetic process"/>
    <property type="evidence" value="ECO:0007669"/>
    <property type="project" value="TreeGrafter"/>
</dbReference>
<feature type="transmembrane region" description="Helical" evidence="7">
    <location>
        <begin position="252"/>
        <end position="270"/>
    </location>
</feature>
<keyword evidence="6 7" id="KW-0472">Membrane</keyword>
<feature type="transmembrane region" description="Helical" evidence="7">
    <location>
        <begin position="197"/>
        <end position="219"/>
    </location>
</feature>
<evidence type="ECO:0008006" key="10">
    <source>
        <dbReference type="Google" id="ProtNLM"/>
    </source>
</evidence>
<feature type="transmembrane region" description="Helical" evidence="7">
    <location>
        <begin position="55"/>
        <end position="78"/>
    </location>
</feature>
<feature type="transmembrane region" description="Helical" evidence="7">
    <location>
        <begin position="226"/>
        <end position="246"/>
    </location>
</feature>
<feature type="transmembrane region" description="Helical" evidence="7">
    <location>
        <begin position="141"/>
        <end position="161"/>
    </location>
</feature>
<evidence type="ECO:0000313" key="8">
    <source>
        <dbReference type="EMBL" id="PIR76030.1"/>
    </source>
</evidence>
<keyword evidence="4 7" id="KW-0812">Transmembrane</keyword>
<dbReference type="PANTHER" id="PTHR22926">
    <property type="entry name" value="PHOSPHO-N-ACETYLMURAMOYL-PENTAPEPTIDE-TRANSFERASE"/>
    <property type="match status" value="1"/>
</dbReference>
<keyword evidence="5 7" id="KW-1133">Transmembrane helix</keyword>
<dbReference type="AlphaFoldDB" id="A0A2H0TV56"/>
<sequence>MIALCGDIYRMIFFYFFSTFILSFFVTAMVRAIMRAYRIVDSPKGEKRKIHKKKIPLGGGLAIFLSFFFVTSIAYVFGIVGERISLRTFLIIFLAGLVLMVGGILDDAKNLRARQQIVFPFLAAGIVACGGIGPAEISNPFGGTVPLVFGTSAVLVFLWLFGMMFTTKFLDGLDGLVSGIVSIGAIMIFFLSRQEQWFQPEVAVLALIFAGSCLGFLVWNWHPAKIFLGEGGSLFTGFLLGVLGIISGGKIMTTLLVVGIPFLDVIRVIIMRWIKKRPIYLGDDEHLHFKLLHSGMTQKQAVLLLYAISFTFGVTTLFLQSRQKMIAFAFLFLLMLLMAIWLQTDDKKKQLWQKNT</sequence>
<evidence type="ECO:0000313" key="9">
    <source>
        <dbReference type="Proteomes" id="UP000231530"/>
    </source>
</evidence>
<evidence type="ECO:0000256" key="4">
    <source>
        <dbReference type="ARBA" id="ARBA00022692"/>
    </source>
</evidence>
<keyword evidence="2" id="KW-1003">Cell membrane</keyword>
<dbReference type="GO" id="GO:0016780">
    <property type="term" value="F:phosphotransferase activity, for other substituted phosphate groups"/>
    <property type="evidence" value="ECO:0007669"/>
    <property type="project" value="InterPro"/>
</dbReference>
<dbReference type="Proteomes" id="UP000231530">
    <property type="component" value="Unassembled WGS sequence"/>
</dbReference>
<feature type="transmembrane region" description="Helical" evidence="7">
    <location>
        <begin position="12"/>
        <end position="34"/>
    </location>
</feature>
<feature type="transmembrane region" description="Helical" evidence="7">
    <location>
        <begin position="173"/>
        <end position="191"/>
    </location>
</feature>
<dbReference type="InterPro" id="IPR000715">
    <property type="entry name" value="Glycosyl_transferase_4"/>
</dbReference>
<dbReference type="PANTHER" id="PTHR22926:SF3">
    <property type="entry name" value="UNDECAPRENYL-PHOSPHATE ALPHA-N-ACETYLGLUCOSAMINYL 1-PHOSPHATE TRANSFERASE"/>
    <property type="match status" value="1"/>
</dbReference>
<comment type="caution">
    <text evidence="8">The sequence shown here is derived from an EMBL/GenBank/DDBJ whole genome shotgun (WGS) entry which is preliminary data.</text>
</comment>
<feature type="transmembrane region" description="Helical" evidence="7">
    <location>
        <begin position="301"/>
        <end position="319"/>
    </location>
</feature>
<proteinExistence type="predicted"/>
<dbReference type="GO" id="GO:0044038">
    <property type="term" value="P:cell wall macromolecule biosynthetic process"/>
    <property type="evidence" value="ECO:0007669"/>
    <property type="project" value="TreeGrafter"/>
</dbReference>
<evidence type="ECO:0000256" key="3">
    <source>
        <dbReference type="ARBA" id="ARBA00022679"/>
    </source>
</evidence>
<dbReference type="CDD" id="cd06853">
    <property type="entry name" value="GT_WecA_like"/>
    <property type="match status" value="1"/>
</dbReference>
<evidence type="ECO:0000256" key="5">
    <source>
        <dbReference type="ARBA" id="ARBA00022989"/>
    </source>
</evidence>
<evidence type="ECO:0000256" key="1">
    <source>
        <dbReference type="ARBA" id="ARBA00004651"/>
    </source>
</evidence>
<keyword evidence="3" id="KW-0808">Transferase</keyword>
<feature type="transmembrane region" description="Helical" evidence="7">
    <location>
        <begin position="84"/>
        <end position="105"/>
    </location>
</feature>
<organism evidence="8 9">
    <name type="scientific">Candidatus Magasanikbacteria bacterium CG10_big_fil_rev_8_21_14_0_10_42_10</name>
    <dbReference type="NCBI Taxonomy" id="1974649"/>
    <lineage>
        <taxon>Bacteria</taxon>
        <taxon>Candidatus Magasanikiibacteriota</taxon>
    </lineage>
</organism>
<gene>
    <name evidence="8" type="ORF">COU32_04295</name>
</gene>
<feature type="transmembrane region" description="Helical" evidence="7">
    <location>
        <begin position="117"/>
        <end position="135"/>
    </location>
</feature>
<dbReference type="Pfam" id="PF00953">
    <property type="entry name" value="Glycos_transf_4"/>
    <property type="match status" value="1"/>
</dbReference>
<name>A0A2H0TV56_9BACT</name>
<feature type="transmembrane region" description="Helical" evidence="7">
    <location>
        <begin position="325"/>
        <end position="342"/>
    </location>
</feature>
<evidence type="ECO:0000256" key="6">
    <source>
        <dbReference type="ARBA" id="ARBA00023136"/>
    </source>
</evidence>
<evidence type="ECO:0000256" key="2">
    <source>
        <dbReference type="ARBA" id="ARBA00022475"/>
    </source>
</evidence>
<comment type="subcellular location">
    <subcellularLocation>
        <location evidence="1">Cell membrane</location>
        <topology evidence="1">Multi-pass membrane protein</topology>
    </subcellularLocation>
</comment>
<evidence type="ECO:0000256" key="7">
    <source>
        <dbReference type="SAM" id="Phobius"/>
    </source>
</evidence>
<reference evidence="9" key="1">
    <citation type="submission" date="2017-09" db="EMBL/GenBank/DDBJ databases">
        <title>Depth-based differentiation of microbial function through sediment-hosted aquifers and enrichment of novel symbionts in the deep terrestrial subsurface.</title>
        <authorList>
            <person name="Probst A.J."/>
            <person name="Ladd B."/>
            <person name="Jarett J.K."/>
            <person name="Geller-Mcgrath D.E."/>
            <person name="Sieber C.M.K."/>
            <person name="Emerson J.B."/>
            <person name="Anantharaman K."/>
            <person name="Thomas B.C."/>
            <person name="Malmstrom R."/>
            <person name="Stieglmeier M."/>
            <person name="Klingl A."/>
            <person name="Woyke T."/>
            <person name="Ryan C.M."/>
            <person name="Banfield J.F."/>
        </authorList>
    </citation>
    <scope>NUCLEOTIDE SEQUENCE [LARGE SCALE GENOMIC DNA]</scope>
</reference>
<dbReference type="GO" id="GO:0005886">
    <property type="term" value="C:plasma membrane"/>
    <property type="evidence" value="ECO:0007669"/>
    <property type="project" value="UniProtKB-SubCell"/>
</dbReference>
<protein>
    <recommendedName>
        <fullName evidence="10">Undecaprenyl-phosphate alpha-N-acetylglucosaminyl 1-phosphate transferase</fullName>
    </recommendedName>
</protein>
<accession>A0A2H0TV56</accession>
<dbReference type="EMBL" id="PFBY01000045">
    <property type="protein sequence ID" value="PIR76030.1"/>
    <property type="molecule type" value="Genomic_DNA"/>
</dbReference>
<dbReference type="GO" id="GO:0071555">
    <property type="term" value="P:cell wall organization"/>
    <property type="evidence" value="ECO:0007669"/>
    <property type="project" value="TreeGrafter"/>
</dbReference>